<dbReference type="AlphaFoldDB" id="A0AAE4UX63"/>
<dbReference type="InterPro" id="IPR058245">
    <property type="entry name" value="NreC/VraR/RcsB-like_REC"/>
</dbReference>
<name>A0AAE4UX63_9NOCA</name>
<feature type="domain" description="Response regulatory" evidence="5">
    <location>
        <begin position="4"/>
        <end position="120"/>
    </location>
</feature>
<dbReference type="GO" id="GO:0006355">
    <property type="term" value="P:regulation of DNA-templated transcription"/>
    <property type="evidence" value="ECO:0007669"/>
    <property type="project" value="InterPro"/>
</dbReference>
<protein>
    <submittedName>
        <fullName evidence="6">Response regulator transcription factor</fullName>
    </submittedName>
</protein>
<dbReference type="SUPFAM" id="SSF46894">
    <property type="entry name" value="C-terminal effector domain of the bipartite response regulators"/>
    <property type="match status" value="1"/>
</dbReference>
<feature type="domain" description="HTH luxR-type" evidence="4">
    <location>
        <begin position="130"/>
        <end position="195"/>
    </location>
</feature>
<evidence type="ECO:0000313" key="7">
    <source>
        <dbReference type="Proteomes" id="UP001185863"/>
    </source>
</evidence>
<evidence type="ECO:0000256" key="3">
    <source>
        <dbReference type="PROSITE-ProRule" id="PRU00169"/>
    </source>
</evidence>
<dbReference type="SMART" id="SM00421">
    <property type="entry name" value="HTH_LUXR"/>
    <property type="match status" value="1"/>
</dbReference>
<dbReference type="Pfam" id="PF00196">
    <property type="entry name" value="GerE"/>
    <property type="match status" value="1"/>
</dbReference>
<evidence type="ECO:0000259" key="5">
    <source>
        <dbReference type="PROSITE" id="PS50110"/>
    </source>
</evidence>
<dbReference type="RefSeq" id="WP_317744322.1">
    <property type="nucleotide sequence ID" value="NZ_JAWLUP010000014.1"/>
</dbReference>
<dbReference type="InterPro" id="IPR001789">
    <property type="entry name" value="Sig_transdc_resp-reg_receiver"/>
</dbReference>
<dbReference type="PRINTS" id="PR00038">
    <property type="entry name" value="HTHLUXR"/>
</dbReference>
<reference evidence="6" key="1">
    <citation type="submission" date="2023-10" db="EMBL/GenBank/DDBJ databases">
        <title>Development of a sustainable strategy for remediation of hydrocarbon-contaminated territories based on the waste exchange concept.</title>
        <authorList>
            <person name="Krivoruchko A."/>
        </authorList>
    </citation>
    <scope>NUCLEOTIDE SEQUENCE</scope>
    <source>
        <strain evidence="6">IEGM 68</strain>
    </source>
</reference>
<dbReference type="PROSITE" id="PS50043">
    <property type="entry name" value="HTH_LUXR_2"/>
    <property type="match status" value="1"/>
</dbReference>
<evidence type="ECO:0000259" key="4">
    <source>
        <dbReference type="PROSITE" id="PS50043"/>
    </source>
</evidence>
<dbReference type="CDD" id="cd06170">
    <property type="entry name" value="LuxR_C_like"/>
    <property type="match status" value="1"/>
</dbReference>
<dbReference type="Gene3D" id="3.40.50.2300">
    <property type="match status" value="1"/>
</dbReference>
<dbReference type="SUPFAM" id="SSF52172">
    <property type="entry name" value="CheY-like"/>
    <property type="match status" value="1"/>
</dbReference>
<dbReference type="CDD" id="cd17535">
    <property type="entry name" value="REC_NarL-like"/>
    <property type="match status" value="1"/>
</dbReference>
<evidence type="ECO:0000256" key="2">
    <source>
        <dbReference type="ARBA" id="ARBA00023125"/>
    </source>
</evidence>
<dbReference type="InterPro" id="IPR039420">
    <property type="entry name" value="WalR-like"/>
</dbReference>
<dbReference type="EMBL" id="JAWLUP010000014">
    <property type="protein sequence ID" value="MDV7264673.1"/>
    <property type="molecule type" value="Genomic_DNA"/>
</dbReference>
<dbReference type="SMART" id="SM00448">
    <property type="entry name" value="REC"/>
    <property type="match status" value="1"/>
</dbReference>
<dbReference type="PANTHER" id="PTHR43214">
    <property type="entry name" value="TWO-COMPONENT RESPONSE REGULATOR"/>
    <property type="match status" value="1"/>
</dbReference>
<proteinExistence type="predicted"/>
<dbReference type="GO" id="GO:0003677">
    <property type="term" value="F:DNA binding"/>
    <property type="evidence" value="ECO:0007669"/>
    <property type="project" value="UniProtKB-KW"/>
</dbReference>
<keyword evidence="2" id="KW-0238">DNA-binding</keyword>
<dbReference type="Pfam" id="PF00072">
    <property type="entry name" value="Response_reg"/>
    <property type="match status" value="1"/>
</dbReference>
<dbReference type="InterPro" id="IPR000792">
    <property type="entry name" value="Tscrpt_reg_LuxR_C"/>
</dbReference>
<dbReference type="Proteomes" id="UP001185863">
    <property type="component" value="Unassembled WGS sequence"/>
</dbReference>
<gene>
    <name evidence="6" type="ORF">R4315_08960</name>
</gene>
<comment type="caution">
    <text evidence="6">The sequence shown here is derived from an EMBL/GenBank/DDBJ whole genome shotgun (WGS) entry which is preliminary data.</text>
</comment>
<feature type="modified residue" description="4-aspartylphosphate" evidence="3">
    <location>
        <position position="55"/>
    </location>
</feature>
<organism evidence="6 7">
    <name type="scientific">Rhodococcus oxybenzonivorans</name>
    <dbReference type="NCBI Taxonomy" id="1990687"/>
    <lineage>
        <taxon>Bacteria</taxon>
        <taxon>Bacillati</taxon>
        <taxon>Actinomycetota</taxon>
        <taxon>Actinomycetes</taxon>
        <taxon>Mycobacteriales</taxon>
        <taxon>Nocardiaceae</taxon>
        <taxon>Rhodococcus</taxon>
    </lineage>
</organism>
<dbReference type="InterPro" id="IPR011006">
    <property type="entry name" value="CheY-like_superfamily"/>
</dbReference>
<evidence type="ECO:0000313" key="6">
    <source>
        <dbReference type="EMBL" id="MDV7264673.1"/>
    </source>
</evidence>
<keyword evidence="1 3" id="KW-0597">Phosphoprotein</keyword>
<dbReference type="PROSITE" id="PS50110">
    <property type="entry name" value="RESPONSE_REGULATORY"/>
    <property type="match status" value="1"/>
</dbReference>
<sequence>METRVLVVDDHPVVRDGVITQLGRYSDIQVVGHAATAAAAITACSLEQPDIVLLDLRLPDALAADVVPQLKAAAPNCRILLFTAFPEHAAVEPSLAAGAVGVLVKDASGTALGDALRQVARTGTYQGSVSETRGAAVSPREYDVLRLVASGHTNIEVGHELHLSVNTVKSYLRNLMQKLDARNRAQLITNARAQGLL</sequence>
<accession>A0AAE4UX63</accession>
<dbReference type="PROSITE" id="PS00622">
    <property type="entry name" value="HTH_LUXR_1"/>
    <property type="match status" value="1"/>
</dbReference>
<evidence type="ECO:0000256" key="1">
    <source>
        <dbReference type="ARBA" id="ARBA00022553"/>
    </source>
</evidence>
<dbReference type="InterPro" id="IPR016032">
    <property type="entry name" value="Sig_transdc_resp-reg_C-effctor"/>
</dbReference>
<dbReference type="GO" id="GO:0000160">
    <property type="term" value="P:phosphorelay signal transduction system"/>
    <property type="evidence" value="ECO:0007669"/>
    <property type="project" value="InterPro"/>
</dbReference>